<feature type="transmembrane region" description="Helical" evidence="6">
    <location>
        <begin position="312"/>
        <end position="332"/>
    </location>
</feature>
<feature type="transmembrane region" description="Helical" evidence="6">
    <location>
        <begin position="12"/>
        <end position="29"/>
    </location>
</feature>
<dbReference type="Pfam" id="PF03739">
    <property type="entry name" value="LptF_LptG"/>
    <property type="match status" value="1"/>
</dbReference>
<evidence type="ECO:0000256" key="5">
    <source>
        <dbReference type="ARBA" id="ARBA00023136"/>
    </source>
</evidence>
<accession>A0A2S8SD05</accession>
<evidence type="ECO:0000256" key="2">
    <source>
        <dbReference type="ARBA" id="ARBA00022475"/>
    </source>
</evidence>
<dbReference type="OrthoDB" id="9798468at2"/>
<keyword evidence="5 6" id="KW-0472">Membrane</keyword>
<dbReference type="InterPro" id="IPR005495">
    <property type="entry name" value="LptG/LptF_permease"/>
</dbReference>
<protein>
    <submittedName>
        <fullName evidence="7">Lipopolysaccharide export system permease protein</fullName>
    </submittedName>
</protein>
<dbReference type="GO" id="GO:0055085">
    <property type="term" value="P:transmembrane transport"/>
    <property type="evidence" value="ECO:0007669"/>
    <property type="project" value="InterPro"/>
</dbReference>
<organism evidence="7 8">
    <name type="scientific">Albidovulum denitrificans</name>
    <dbReference type="NCBI Taxonomy" id="404881"/>
    <lineage>
        <taxon>Bacteria</taxon>
        <taxon>Pseudomonadati</taxon>
        <taxon>Pseudomonadota</taxon>
        <taxon>Alphaproteobacteria</taxon>
        <taxon>Rhodobacterales</taxon>
        <taxon>Paracoccaceae</taxon>
        <taxon>Albidovulum</taxon>
    </lineage>
</organism>
<sequence>MTLSFYLARRFVTMFLIVFAGFFAILYLIDMVEQVRRFASADIGLGKTAELALLNVPATLYRILPLIVILSAIALFLALARSSELVVIRAAGRSALRMLAAPLLAAFVIGGFAVAVLNPVVAGTSKRYEELSNRYRLGADNVLSVSGEGIWLRQGGEDGQTVIHAARTNGDGTTFQNVTFITFAPESGPMKRIDAREATLEAGGWTILGAKEWSFGSDTNPERDARQAEMLHLTSDLTPDQIRDSFGTPASIPIWQLPAFIDGLEKAGFSARKHLVWFQMELALPLLMAAMVLIAAGFTMRHARSGRTGTMVLLAVTSGFAIFLLRNFAQVLGEAGQIPVAAAAWSPPVAAILLALSLVLHLEDG</sequence>
<feature type="transmembrane region" description="Helical" evidence="6">
    <location>
        <begin position="60"/>
        <end position="79"/>
    </location>
</feature>
<keyword evidence="8" id="KW-1185">Reference proteome</keyword>
<evidence type="ECO:0000313" key="7">
    <source>
        <dbReference type="EMBL" id="PQV58715.1"/>
    </source>
</evidence>
<dbReference type="GO" id="GO:0015920">
    <property type="term" value="P:lipopolysaccharide transport"/>
    <property type="evidence" value="ECO:0007669"/>
    <property type="project" value="TreeGrafter"/>
</dbReference>
<dbReference type="PANTHER" id="PTHR33529">
    <property type="entry name" value="SLR0882 PROTEIN-RELATED"/>
    <property type="match status" value="1"/>
</dbReference>
<feature type="transmembrane region" description="Helical" evidence="6">
    <location>
        <begin position="99"/>
        <end position="121"/>
    </location>
</feature>
<dbReference type="AlphaFoldDB" id="A0A2S8SD05"/>
<proteinExistence type="predicted"/>
<evidence type="ECO:0000256" key="3">
    <source>
        <dbReference type="ARBA" id="ARBA00022692"/>
    </source>
</evidence>
<dbReference type="Proteomes" id="UP000238338">
    <property type="component" value="Unassembled WGS sequence"/>
</dbReference>
<evidence type="ECO:0000256" key="4">
    <source>
        <dbReference type="ARBA" id="ARBA00022989"/>
    </source>
</evidence>
<feature type="transmembrane region" description="Helical" evidence="6">
    <location>
        <begin position="338"/>
        <end position="360"/>
    </location>
</feature>
<dbReference type="PANTHER" id="PTHR33529:SF2">
    <property type="entry name" value="LIPOPOLYSACCHARIDE EXPORT SYSTEM PERMEASE PROTEIN LPTG"/>
    <property type="match status" value="1"/>
</dbReference>
<evidence type="ECO:0000313" key="8">
    <source>
        <dbReference type="Proteomes" id="UP000238338"/>
    </source>
</evidence>
<name>A0A2S8SD05_9RHOB</name>
<dbReference type="InterPro" id="IPR030923">
    <property type="entry name" value="LptG"/>
</dbReference>
<evidence type="ECO:0000256" key="6">
    <source>
        <dbReference type="SAM" id="Phobius"/>
    </source>
</evidence>
<keyword evidence="4 6" id="KW-1133">Transmembrane helix</keyword>
<dbReference type="NCBIfam" id="TIGR04408">
    <property type="entry name" value="LptG_lptG"/>
    <property type="match status" value="1"/>
</dbReference>
<feature type="transmembrane region" description="Helical" evidence="6">
    <location>
        <begin position="282"/>
        <end position="300"/>
    </location>
</feature>
<dbReference type="RefSeq" id="WP_105512967.1">
    <property type="nucleotide sequence ID" value="NZ_PVEP01000001.1"/>
</dbReference>
<comment type="caution">
    <text evidence="7">The sequence shown here is derived from an EMBL/GenBank/DDBJ whole genome shotgun (WGS) entry which is preliminary data.</text>
</comment>
<evidence type="ECO:0000256" key="1">
    <source>
        <dbReference type="ARBA" id="ARBA00004651"/>
    </source>
</evidence>
<comment type="subcellular location">
    <subcellularLocation>
        <location evidence="1">Cell membrane</location>
        <topology evidence="1">Multi-pass membrane protein</topology>
    </subcellularLocation>
</comment>
<dbReference type="EMBL" id="PVEP01000001">
    <property type="protein sequence ID" value="PQV58715.1"/>
    <property type="molecule type" value="Genomic_DNA"/>
</dbReference>
<dbReference type="GO" id="GO:0043190">
    <property type="term" value="C:ATP-binding cassette (ABC) transporter complex"/>
    <property type="evidence" value="ECO:0007669"/>
    <property type="project" value="InterPro"/>
</dbReference>
<keyword evidence="2" id="KW-1003">Cell membrane</keyword>
<reference evidence="7 8" key="1">
    <citation type="submission" date="2018-02" db="EMBL/GenBank/DDBJ databases">
        <title>Genomic Encyclopedia of Archaeal and Bacterial Type Strains, Phase II (KMG-II): from individual species to whole genera.</title>
        <authorList>
            <person name="Goeker M."/>
        </authorList>
    </citation>
    <scope>NUCLEOTIDE SEQUENCE [LARGE SCALE GENOMIC DNA]</scope>
    <source>
        <strain evidence="7 8">DSM 18921</strain>
    </source>
</reference>
<gene>
    <name evidence="7" type="ORF">LX70_00527</name>
</gene>
<keyword evidence="3 6" id="KW-0812">Transmembrane</keyword>